<proteinExistence type="predicted"/>
<dbReference type="Proteomes" id="UP000282002">
    <property type="component" value="Chromosome"/>
</dbReference>
<evidence type="ECO:0000313" key="3">
    <source>
        <dbReference type="Proteomes" id="UP000282002"/>
    </source>
</evidence>
<keyword evidence="1" id="KW-0472">Membrane</keyword>
<reference evidence="2 3" key="1">
    <citation type="submission" date="2018-12" db="EMBL/GenBank/DDBJ databases">
        <title>Complete genome sequencing of Tabrizicola sp. K13M18.</title>
        <authorList>
            <person name="Bae J.-W."/>
        </authorList>
    </citation>
    <scope>NUCLEOTIDE SEQUENCE [LARGE SCALE GENOMIC DNA]</scope>
    <source>
        <strain evidence="2 3">K13M18</strain>
    </source>
</reference>
<dbReference type="KEGG" id="taw:EI545_03520"/>
<keyword evidence="1" id="KW-1133">Transmembrane helix</keyword>
<keyword evidence="1" id="KW-0812">Transmembrane</keyword>
<keyword evidence="3" id="KW-1185">Reference proteome</keyword>
<protein>
    <submittedName>
        <fullName evidence="2">NADH:ubiquinone oxidoreductase</fullName>
    </submittedName>
</protein>
<gene>
    <name evidence="2" type="ORF">EI545_03520</name>
</gene>
<evidence type="ECO:0000313" key="2">
    <source>
        <dbReference type="EMBL" id="AZL61013.1"/>
    </source>
</evidence>
<dbReference type="Gene3D" id="1.10.150.20">
    <property type="entry name" value="5' to 3' exonuclease, C-terminal subdomain"/>
    <property type="match status" value="1"/>
</dbReference>
<feature type="transmembrane region" description="Helical" evidence="1">
    <location>
        <begin position="6"/>
        <end position="27"/>
    </location>
</feature>
<evidence type="ECO:0000256" key="1">
    <source>
        <dbReference type="SAM" id="Phobius"/>
    </source>
</evidence>
<keyword evidence="2" id="KW-0830">Ubiquinone</keyword>
<dbReference type="EMBL" id="CP034328">
    <property type="protein sequence ID" value="AZL61013.1"/>
    <property type="molecule type" value="Genomic_DNA"/>
</dbReference>
<sequence length="188" mass="19077">MNAPMLAGWIIGAAAGLVAFGVLVVVGKFDLFPAAALGGGVAAVAGLVLGMPWGASAPAPMPAAKAPAAKPSAAPVAEAVVAPAAFVSAPVAAASAGPLRLKAARAGVADDLKEIEGIGPAMEKLVNELGFYHFDQIASWSDADVALVDAEMKGFKGRITRDKWVAQAKIIVTEGLEAFRERAKTNNY</sequence>
<organism evidence="2 3">
    <name type="scientific">Tabrizicola piscis</name>
    <dbReference type="NCBI Taxonomy" id="2494374"/>
    <lineage>
        <taxon>Bacteria</taxon>
        <taxon>Pseudomonadati</taxon>
        <taxon>Pseudomonadota</taxon>
        <taxon>Alphaproteobacteria</taxon>
        <taxon>Rhodobacterales</taxon>
        <taxon>Paracoccaceae</taxon>
        <taxon>Tabrizicola</taxon>
    </lineage>
</organism>
<feature type="transmembrane region" description="Helical" evidence="1">
    <location>
        <begin position="34"/>
        <end position="55"/>
    </location>
</feature>
<accession>A0A3S8UBK9</accession>
<dbReference type="OrthoDB" id="9807941at2"/>
<name>A0A3S8UBK9_9RHOB</name>
<dbReference type="AlphaFoldDB" id="A0A3S8UBK9"/>